<dbReference type="ExpressionAtlas" id="A0A2R8Y514">
    <property type="expression patterns" value="baseline and differential"/>
</dbReference>
<reference evidence="1" key="4">
    <citation type="submission" date="2025-08" db="UniProtKB">
        <authorList>
            <consortium name="Ensembl"/>
        </authorList>
    </citation>
    <scope>IDENTIFICATION</scope>
</reference>
<dbReference type="OrthoDB" id="415706at2759"/>
<dbReference type="HGNC" id="HGNC:8140">
    <property type="gene designation" value="OPA1"/>
</dbReference>
<evidence type="ECO:0000313" key="1">
    <source>
        <dbReference type="Ensembl" id="ENSP00000494210.1"/>
    </source>
</evidence>
<dbReference type="Proteomes" id="UP000005640">
    <property type="component" value="Chromosome 3"/>
</dbReference>
<name>A0A2R8Y514_HUMAN</name>
<reference evidence="1" key="5">
    <citation type="submission" date="2025-09" db="UniProtKB">
        <authorList>
            <consortium name="Ensembl"/>
        </authorList>
    </citation>
    <scope>IDENTIFICATION</scope>
</reference>
<reference evidence="1 2" key="3">
    <citation type="journal article" date="2006" name="Nature">
        <title>The DNA sequence, annotation and analysis of human chromosome 3.</title>
        <authorList>
            <person name="Muzny D.M."/>
            <person name="Scherer S.E."/>
            <person name="Kaul R."/>
            <person name="Wang J."/>
            <person name="Yu J."/>
            <person name="Sudbrak R."/>
            <person name="Buhay C.J."/>
            <person name="Chen R."/>
            <person name="Cree A."/>
            <person name="Ding Y."/>
            <person name="Dugan-Rocha S."/>
            <person name="Gill R."/>
            <person name="Gunaratne P."/>
            <person name="Harris R.A."/>
            <person name="Hawes A.C."/>
            <person name="Hernandez J."/>
            <person name="Hodgson A.V."/>
            <person name="Hume J."/>
            <person name="Jackson A."/>
            <person name="Khan Z.M."/>
            <person name="Kovar-Smith C."/>
            <person name="Lewis L.R."/>
            <person name="Lozado R.J."/>
            <person name="Metzker M.L."/>
            <person name="Milosavljevic A."/>
            <person name="Miner G.R."/>
            <person name="Morgan M.B."/>
            <person name="Nazareth L.V."/>
            <person name="Scott G."/>
            <person name="Sodergren E."/>
            <person name="Song X.Z."/>
            <person name="Steffen D."/>
            <person name="Wei S."/>
            <person name="Wheeler D.A."/>
            <person name="Wright M.W."/>
            <person name="Worley K.C."/>
            <person name="Yuan Y."/>
            <person name="Zhang Z."/>
            <person name="Adams C.Q."/>
            <person name="Ansari-Lari M.A."/>
            <person name="Ayele M."/>
            <person name="Brown M.J."/>
            <person name="Chen G."/>
            <person name="Chen Z."/>
            <person name="Clendenning J."/>
            <person name="Clerc-Blankenburg K.P."/>
            <person name="Chen R."/>
            <person name="Chen Z."/>
            <person name="Davis C."/>
            <person name="Delgado O."/>
            <person name="Dinh H.H."/>
            <person name="Dong W."/>
            <person name="Draper H."/>
            <person name="Ernst S."/>
            <person name="Fu G."/>
            <person name="Gonzalez-Garay M.L."/>
            <person name="Garcia D.K."/>
            <person name="Gillett W."/>
            <person name="Gu J."/>
            <person name="Hao B."/>
            <person name="Haugen E."/>
            <person name="Havlak P."/>
            <person name="He X."/>
            <person name="Hennig S."/>
            <person name="Hu S."/>
            <person name="Huang W."/>
            <person name="Jackson L.R."/>
            <person name="Jacob L.S."/>
            <person name="Kelly S.H."/>
            <person name="Kube M."/>
            <person name="Levy R."/>
            <person name="Li Z."/>
            <person name="Liu B."/>
            <person name="Liu J."/>
            <person name="Liu W."/>
            <person name="Lu J."/>
            <person name="Maheshwari M."/>
            <person name="Nguyen B.V."/>
            <person name="Okwuonu G.O."/>
            <person name="Palmeiri A."/>
            <person name="Pasternak S."/>
            <person name="Perez L.M."/>
            <person name="Phelps K.A."/>
            <person name="Plopper F.J."/>
            <person name="Qiang B."/>
            <person name="Raymond C."/>
            <person name="Rodriguez R."/>
            <person name="Saenphimmachak C."/>
            <person name="Santibanez J."/>
            <person name="Shen H."/>
            <person name="Shen Y."/>
            <person name="Subramanian S."/>
            <person name="Tabor P.E."/>
            <person name="Verduzco D."/>
            <person name="Waldron L."/>
            <person name="Wang J."/>
            <person name="Wang J."/>
            <person name="Wang Q."/>
            <person name="Williams G.A."/>
            <person name="Wong G.K."/>
            <person name="Yao Z."/>
            <person name="Zhang J."/>
            <person name="Zhang X."/>
            <person name="Zhao G."/>
            <person name="Zhou J."/>
            <person name="Zhou Y."/>
            <person name="Nelson D."/>
            <person name="Lehrach H."/>
            <person name="Reinhardt R."/>
            <person name="Naylor S.L."/>
            <person name="Yang H."/>
            <person name="Olson M."/>
            <person name="Weinstock G."/>
            <person name="Gibbs R.A."/>
        </authorList>
    </citation>
    <scope>NUCLEOTIDE SEQUENCE [LARGE SCALE GENOMIC DNA]</scope>
</reference>
<dbReference type="GeneTree" id="ENSGT00550000074851"/>
<proteinExistence type="predicted"/>
<accession>A0A2R8Y514</accession>
<dbReference type="Bgee" id="ENSG00000198836">
    <property type="expression patterns" value="Expressed in adrenal tissue and 205 other cell types or tissues"/>
</dbReference>
<reference evidence="1 2" key="2">
    <citation type="journal article" date="2004" name="Nature">
        <title>Finishing the euchromatic sequence of the human genome.</title>
        <authorList>
            <consortium name="International Human Genome Sequencing Consortium"/>
        </authorList>
    </citation>
    <scope>NUCLEOTIDE SEQUENCE [LARGE SCALE GENOMIC DNA]</scope>
</reference>
<dbReference type="Ensembl" id="ENST00000643737.1">
    <property type="protein sequence ID" value="ENSP00000494210.1"/>
    <property type="gene ID" value="ENSG00000198836.11"/>
</dbReference>
<gene>
    <name evidence="1" type="primary">OPA1</name>
</gene>
<reference evidence="1 2" key="1">
    <citation type="journal article" date="2001" name="Nature">
        <title>Initial sequencing and analysis of the human genome.</title>
        <authorList>
            <consortium name="International Human Genome Sequencing Consortium"/>
            <person name="Lander E.S."/>
            <person name="Linton L.M."/>
            <person name="Birren B."/>
            <person name="Nusbaum C."/>
            <person name="Zody M.C."/>
            <person name="Baldwin J."/>
            <person name="Devon K."/>
            <person name="Dewar K."/>
            <person name="Doyle M."/>
            <person name="FitzHugh W."/>
            <person name="Funke R."/>
            <person name="Gage D."/>
            <person name="Harris K."/>
            <person name="Heaford A."/>
            <person name="Howland J."/>
            <person name="Kann L."/>
            <person name="Lehoczky J."/>
            <person name="LeVine R."/>
            <person name="McEwan P."/>
            <person name="McKernan K."/>
            <person name="Meldrim J."/>
            <person name="Mesirov J.P."/>
            <person name="Miranda C."/>
            <person name="Morris W."/>
            <person name="Naylor J."/>
            <person name="Raymond C."/>
            <person name="Rosetti M."/>
            <person name="Santos R."/>
            <person name="Sheridan A."/>
            <person name="Sougnez C."/>
            <person name="Stange-Thomann N."/>
            <person name="Stojanovic N."/>
            <person name="Subramanian A."/>
            <person name="Wyman D."/>
            <person name="Rogers J."/>
            <person name="Sulston J."/>
            <person name="Ainscough R."/>
            <person name="Beck S."/>
            <person name="Bentley D."/>
            <person name="Burton J."/>
            <person name="Clee C."/>
            <person name="Carter N."/>
            <person name="Coulson A."/>
            <person name="Deadman R."/>
            <person name="Deloukas P."/>
            <person name="Dunham A."/>
            <person name="Dunham I."/>
            <person name="Durbin R."/>
            <person name="French L."/>
            <person name="Grafham D."/>
            <person name="Gregory S."/>
            <person name="Hubbard T."/>
            <person name="Humphray S."/>
            <person name="Hunt A."/>
            <person name="Jones M."/>
            <person name="Lloyd C."/>
            <person name="McMurray A."/>
            <person name="Matthews L."/>
            <person name="Mercer S."/>
            <person name="Milne S."/>
            <person name="Mullikin J.C."/>
            <person name="Mungall A."/>
            <person name="Plumb R."/>
            <person name="Ross M."/>
            <person name="Shownkeen R."/>
            <person name="Sims S."/>
            <person name="Waterston R.H."/>
            <person name="Wilson R.K."/>
            <person name="Hillier L.W."/>
            <person name="McPherson J.D."/>
            <person name="Marra M.A."/>
            <person name="Mardis E.R."/>
            <person name="Fulton L.A."/>
            <person name="Chinwalla A.T."/>
            <person name="Pepin K.H."/>
            <person name="Gish W.R."/>
            <person name="Chissoe S.L."/>
            <person name="Wendl M.C."/>
            <person name="Delehaunty K.D."/>
            <person name="Miner T.L."/>
            <person name="Delehaunty A."/>
            <person name="Kramer J.B."/>
            <person name="Cook L.L."/>
            <person name="Fulton R.S."/>
            <person name="Johnson D.L."/>
            <person name="Minx P.J."/>
            <person name="Clifton S.W."/>
            <person name="Hawkins T."/>
            <person name="Branscomb E."/>
            <person name="Predki P."/>
            <person name="Richardson P."/>
            <person name="Wenning S."/>
            <person name="Slezak T."/>
            <person name="Doggett N."/>
            <person name="Cheng J.F."/>
            <person name="Olsen A."/>
            <person name="Lucas S."/>
            <person name="Elkin C."/>
            <person name="Uberbacher E."/>
            <person name="Frazier M."/>
            <person name="Gibbs R.A."/>
            <person name="Muzny D.M."/>
            <person name="Scherer S.E."/>
            <person name="Bouck J.B."/>
            <person name="Sodergren E.J."/>
            <person name="Worley K.C."/>
            <person name="Rives C.M."/>
            <person name="Gorrell J.H."/>
            <person name="Metzker M.L."/>
            <person name="Naylor S.L."/>
            <person name="Kucherlapati R.S."/>
            <person name="Nelson D.L."/>
            <person name="Weinstock G.M."/>
            <person name="Sakaki Y."/>
            <person name="Fujiyama A."/>
            <person name="Hattori M."/>
            <person name="Yada T."/>
            <person name="Toyoda A."/>
            <person name="Itoh T."/>
            <person name="Kawagoe C."/>
            <person name="Watanabe H."/>
            <person name="Totoki Y."/>
            <person name="Taylor T."/>
            <person name="Weissenbach J."/>
            <person name="Heilig R."/>
            <person name="Saurin W."/>
            <person name="Artiguenave F."/>
            <person name="Brottier P."/>
            <person name="Bruls T."/>
            <person name="Pelletier E."/>
            <person name="Robert C."/>
            <person name="Wincker P."/>
            <person name="Smith D.R."/>
            <person name="Doucette-Stamm L."/>
            <person name="Rubenfield M."/>
            <person name="Weinstock K."/>
            <person name="Lee H.M."/>
            <person name="Dubois J."/>
            <person name="Rosenthal A."/>
            <person name="Platzer M."/>
            <person name="Nyakatura G."/>
            <person name="Taudien S."/>
            <person name="Rump A."/>
            <person name="Yang H."/>
            <person name="Yu J."/>
            <person name="Wang J."/>
            <person name="Huang G."/>
            <person name="Gu J."/>
            <person name="Hood L."/>
            <person name="Rowen L."/>
            <person name="Madan A."/>
            <person name="Qin S."/>
            <person name="Davis R.W."/>
            <person name="Federspiel N.A."/>
            <person name="Abola A.P."/>
            <person name="Proctor M.J."/>
            <person name="Myers R.M."/>
            <person name="Schmutz J."/>
            <person name="Dickson M."/>
            <person name="Grimwood J."/>
            <person name="Cox D.R."/>
            <person name="Olson M.V."/>
            <person name="Kaul R."/>
            <person name="Raymond C."/>
            <person name="Shimizu N."/>
            <person name="Kawasaki K."/>
            <person name="Minoshima S."/>
            <person name="Evans G.A."/>
            <person name="Athanasiou M."/>
            <person name="Schultz R."/>
            <person name="Roe B.A."/>
            <person name="Chen F."/>
            <person name="Pan H."/>
            <person name="Ramser J."/>
            <person name="Lehrach H."/>
            <person name="Reinhardt R."/>
            <person name="McCombie W.R."/>
            <person name="de la Bastide M."/>
            <person name="Dedhia N."/>
            <person name="Blocker H."/>
            <person name="Hornischer K."/>
            <person name="Nordsiek G."/>
            <person name="Agarwala R."/>
            <person name="Aravind L."/>
            <person name="Bailey J.A."/>
            <person name="Bateman A."/>
            <person name="Batzoglou S."/>
            <person name="Birney E."/>
            <person name="Bork P."/>
            <person name="Brown D.G."/>
            <person name="Burge C.B."/>
            <person name="Cerutti L."/>
            <person name="Chen H.C."/>
            <person name="Church D."/>
            <person name="Clamp M."/>
            <person name="Copley R.R."/>
            <person name="Doerks T."/>
            <person name="Eddy S.R."/>
            <person name="Eichler E.E."/>
            <person name="Furey T.S."/>
            <person name="Galagan J."/>
            <person name="Gilbert J.G."/>
            <person name="Harmon C."/>
            <person name="Hayashizaki Y."/>
            <person name="Haussler D."/>
            <person name="Hermjakob H."/>
            <person name="Hokamp K."/>
            <person name="Jang W."/>
            <person name="Johnson L.S."/>
            <person name="Jones T.A."/>
            <person name="Kasif S."/>
            <person name="Kaspryzk A."/>
            <person name="Kennedy S."/>
            <person name="Kent W.J."/>
            <person name="Kitts P."/>
            <person name="Koonin E.V."/>
            <person name="Korf I."/>
            <person name="Kulp D."/>
            <person name="Lancet D."/>
            <person name="Lowe T.M."/>
            <person name="McLysaght A."/>
            <person name="Mikkelsen T."/>
            <person name="Moran J.V."/>
            <person name="Mulder N."/>
            <person name="Pollara V.J."/>
            <person name="Ponting C.P."/>
            <person name="Schuler G."/>
            <person name="Schultz J."/>
            <person name="Slater G."/>
            <person name="Smit A.F."/>
            <person name="Stupka E."/>
            <person name="Szustakowski J."/>
            <person name="Thierry-Mieg D."/>
            <person name="Thierry-Mieg J."/>
            <person name="Wagner L."/>
            <person name="Wallis J."/>
            <person name="Wheeler R."/>
            <person name="Williams A."/>
            <person name="Wolf Y.I."/>
            <person name="Wolfe K.H."/>
            <person name="Yang S.P."/>
            <person name="Yeh R.F."/>
            <person name="Collins F."/>
            <person name="Guyer M.S."/>
            <person name="Peterson J."/>
            <person name="Felsenfeld A."/>
            <person name="Wetterstrand K.A."/>
            <person name="Patrinos A."/>
            <person name="Morgan M.J."/>
            <person name="de Jong P."/>
            <person name="Catanese J.J."/>
            <person name="Osoegawa K."/>
            <person name="Shizuya H."/>
            <person name="Choi S."/>
            <person name="Chen Y.J."/>
        </authorList>
    </citation>
    <scope>NUCLEOTIDE SEQUENCE [LARGE SCALE GENOMIC DNA]</scope>
</reference>
<keyword evidence="2" id="KW-1185">Reference proteome</keyword>
<dbReference type="EMBL" id="AC048351">
    <property type="status" value="NOT_ANNOTATED_CDS"/>
    <property type="molecule type" value="Genomic_DNA"/>
</dbReference>
<dbReference type="OpenTargets" id="ENSG00000198836"/>
<dbReference type="VEuPathDB" id="HostDB:ENSG00000198836"/>
<protein>
    <submittedName>
        <fullName evidence="1">OPA1 mitochondrial dynamin like GTPase</fullName>
    </submittedName>
</protein>
<evidence type="ECO:0000313" key="2">
    <source>
        <dbReference type="Proteomes" id="UP000005640"/>
    </source>
</evidence>
<dbReference type="EMBL" id="AC106710">
    <property type="status" value="NOT_ANNOTATED_CDS"/>
    <property type="molecule type" value="Genomic_DNA"/>
</dbReference>
<organism evidence="1 2">
    <name type="scientific">Homo sapiens</name>
    <name type="common">Human</name>
    <dbReference type="NCBI Taxonomy" id="9606"/>
    <lineage>
        <taxon>Eukaryota</taxon>
        <taxon>Metazoa</taxon>
        <taxon>Chordata</taxon>
        <taxon>Craniata</taxon>
        <taxon>Vertebrata</taxon>
        <taxon>Euteleostomi</taxon>
        <taxon>Mammalia</taxon>
        <taxon>Eutheria</taxon>
        <taxon>Euarchontoglires</taxon>
        <taxon>Primates</taxon>
        <taxon>Haplorrhini</taxon>
        <taxon>Catarrhini</taxon>
        <taxon>Hominidae</taxon>
        <taxon>Homo</taxon>
    </lineage>
</organism>
<dbReference type="AlphaFoldDB" id="A0A2R8Y514"/>
<sequence>MWRLRRAAVACCTLTVEWSRSKWISKNIKNHLTGTGCGL</sequence>
<dbReference type="Ensembl" id="ENST00000643737.1">
    <property type="protein sequence ID" value="ENSP00000494210.1"/>
    <property type="gene ID" value="ENSG00000198836.12"/>
</dbReference>
<dbReference type="ChiTaRS" id="OPA1">
    <property type="organism name" value="human"/>
</dbReference>